<dbReference type="PANTHER" id="PTHR23159">
    <property type="entry name" value="CENTROSOMAL PROTEIN 2"/>
    <property type="match status" value="1"/>
</dbReference>
<evidence type="ECO:0000313" key="7">
    <source>
        <dbReference type="Proteomes" id="UP000563853"/>
    </source>
</evidence>
<evidence type="ECO:0000256" key="1">
    <source>
        <dbReference type="SAM" id="Coils"/>
    </source>
</evidence>
<evidence type="ECO:0000256" key="4">
    <source>
        <dbReference type="SAM" id="SignalP"/>
    </source>
</evidence>
<sequence length="375" mass="41698">MQTKAYLGGVGLLLLSLPTSALASPLNQTISSNLSYHQSQLSFLTNFQVKLNQTQGLLDPSSAYPSLQITYQEWLATSQAVTNLNKQINELKSQLAIKQTELAETLAKQSQLNDHLNSIKLQLQTLNMKKADLTKELNNIKQQLATGSEHSEELQARMAYINTQLEQLTDQLTDLAKTQTDLEADLTELAPKLASLKEEVANMTTQLNQLISQLEQLKAKQAQLIVNFQSELANLISQEKATVTNLTNQLNSSQQRLASQQLDSRSLTLRTANRQTNVSLPPLSSKPFLASQPSYQLQVNHAPIPLAQHPTKKQAKKPSTSQAKGDGQLASYTAPRTKFTKKTKHKDGTTWLYSFLAAAFALFSVGFFYQRTRRD</sequence>
<proteinExistence type="predicted"/>
<accession>A0A848CBW2</accession>
<dbReference type="EMBL" id="JABAFP010000033">
    <property type="protein sequence ID" value="NME42712.1"/>
    <property type="molecule type" value="Genomic_DNA"/>
</dbReference>
<dbReference type="RefSeq" id="WP_170091884.1">
    <property type="nucleotide sequence ID" value="NZ_JABAFP010000033.1"/>
</dbReference>
<protein>
    <recommendedName>
        <fullName evidence="5">HAMP domain-containing protein</fullName>
    </recommendedName>
</protein>
<dbReference type="AlphaFoldDB" id="A0A848CBW2"/>
<feature type="domain" description="HAMP" evidence="5">
    <location>
        <begin position="159"/>
        <end position="219"/>
    </location>
</feature>
<feature type="chain" id="PRO_5033067920" description="HAMP domain-containing protein" evidence="4">
    <location>
        <begin position="24"/>
        <end position="375"/>
    </location>
</feature>
<dbReference type="PROSITE" id="PS50885">
    <property type="entry name" value="HAMP"/>
    <property type="match status" value="1"/>
</dbReference>
<organism evidence="6 7">
    <name type="scientific">Ligilactobacillus agilis</name>
    <dbReference type="NCBI Taxonomy" id="1601"/>
    <lineage>
        <taxon>Bacteria</taxon>
        <taxon>Bacillati</taxon>
        <taxon>Bacillota</taxon>
        <taxon>Bacilli</taxon>
        <taxon>Lactobacillales</taxon>
        <taxon>Lactobacillaceae</taxon>
        <taxon>Ligilactobacillus</taxon>
    </lineage>
</organism>
<comment type="caution">
    <text evidence="6">The sequence shown here is derived from an EMBL/GenBank/DDBJ whole genome shotgun (WGS) entry which is preliminary data.</text>
</comment>
<reference evidence="6 7" key="1">
    <citation type="submission" date="2020-04" db="EMBL/GenBank/DDBJ databases">
        <authorList>
            <person name="Hitch T.C.A."/>
            <person name="Wylensek D."/>
            <person name="Clavel T."/>
        </authorList>
    </citation>
    <scope>NUCLEOTIDE SEQUENCE [LARGE SCALE GENOMIC DNA]</scope>
    <source>
        <strain evidence="6 7">WCA-389-WT-5H1</strain>
    </source>
</reference>
<dbReference type="GO" id="GO:0007165">
    <property type="term" value="P:signal transduction"/>
    <property type="evidence" value="ECO:0007669"/>
    <property type="project" value="InterPro"/>
</dbReference>
<feature type="transmembrane region" description="Helical" evidence="3">
    <location>
        <begin position="351"/>
        <end position="369"/>
    </location>
</feature>
<feature type="region of interest" description="Disordered" evidence="2">
    <location>
        <begin position="309"/>
        <end position="329"/>
    </location>
</feature>
<evidence type="ECO:0000256" key="3">
    <source>
        <dbReference type="SAM" id="Phobius"/>
    </source>
</evidence>
<dbReference type="PANTHER" id="PTHR23159:SF31">
    <property type="entry name" value="CENTROSOME-ASSOCIATED PROTEIN CEP250 ISOFORM X1"/>
    <property type="match status" value="1"/>
</dbReference>
<dbReference type="GO" id="GO:0016020">
    <property type="term" value="C:membrane"/>
    <property type="evidence" value="ECO:0007669"/>
    <property type="project" value="InterPro"/>
</dbReference>
<evidence type="ECO:0000256" key="2">
    <source>
        <dbReference type="SAM" id="MobiDB-lite"/>
    </source>
</evidence>
<keyword evidence="3" id="KW-0472">Membrane</keyword>
<keyword evidence="3" id="KW-1133">Transmembrane helix</keyword>
<dbReference type="SUPFAM" id="SSF57997">
    <property type="entry name" value="Tropomyosin"/>
    <property type="match status" value="1"/>
</dbReference>
<dbReference type="Proteomes" id="UP000563853">
    <property type="component" value="Unassembled WGS sequence"/>
</dbReference>
<keyword evidence="1" id="KW-0175">Coiled coil</keyword>
<dbReference type="Gene3D" id="1.10.287.1490">
    <property type="match status" value="1"/>
</dbReference>
<gene>
    <name evidence="6" type="ORF">HF863_08055</name>
</gene>
<keyword evidence="3" id="KW-0812">Transmembrane</keyword>
<feature type="signal peptide" evidence="4">
    <location>
        <begin position="1"/>
        <end position="23"/>
    </location>
</feature>
<feature type="coiled-coil region" evidence="1">
    <location>
        <begin position="81"/>
        <end position="263"/>
    </location>
</feature>
<evidence type="ECO:0000259" key="5">
    <source>
        <dbReference type="PROSITE" id="PS50885"/>
    </source>
</evidence>
<name>A0A848CBW2_9LACO</name>
<dbReference type="InterPro" id="IPR003660">
    <property type="entry name" value="HAMP_dom"/>
</dbReference>
<evidence type="ECO:0000313" key="6">
    <source>
        <dbReference type="EMBL" id="NME42712.1"/>
    </source>
</evidence>
<keyword evidence="4" id="KW-0732">Signal</keyword>